<name>A0ACC0PZ64_RHOML</name>
<reference evidence="1" key="1">
    <citation type="submission" date="2022-02" db="EMBL/GenBank/DDBJ databases">
        <title>Plant Genome Project.</title>
        <authorList>
            <person name="Zhang R.-G."/>
        </authorList>
    </citation>
    <scope>NUCLEOTIDE SEQUENCE</scope>
    <source>
        <strain evidence="1">AT1</strain>
    </source>
</reference>
<evidence type="ECO:0000313" key="2">
    <source>
        <dbReference type="Proteomes" id="UP001062846"/>
    </source>
</evidence>
<protein>
    <submittedName>
        <fullName evidence="1">Uncharacterized protein</fullName>
    </submittedName>
</protein>
<dbReference type="EMBL" id="CM046388">
    <property type="protein sequence ID" value="KAI8570419.1"/>
    <property type="molecule type" value="Genomic_DNA"/>
</dbReference>
<proteinExistence type="predicted"/>
<evidence type="ECO:0000313" key="1">
    <source>
        <dbReference type="EMBL" id="KAI8570419.1"/>
    </source>
</evidence>
<comment type="caution">
    <text evidence="1">The sequence shown here is derived from an EMBL/GenBank/DDBJ whole genome shotgun (WGS) entry which is preliminary data.</text>
</comment>
<gene>
    <name evidence="1" type="ORF">RHMOL_Rhmol01G0032400</name>
</gene>
<accession>A0ACC0PZ64</accession>
<organism evidence="1 2">
    <name type="scientific">Rhododendron molle</name>
    <name type="common">Chinese azalea</name>
    <name type="synonym">Azalea mollis</name>
    <dbReference type="NCBI Taxonomy" id="49168"/>
    <lineage>
        <taxon>Eukaryota</taxon>
        <taxon>Viridiplantae</taxon>
        <taxon>Streptophyta</taxon>
        <taxon>Embryophyta</taxon>
        <taxon>Tracheophyta</taxon>
        <taxon>Spermatophyta</taxon>
        <taxon>Magnoliopsida</taxon>
        <taxon>eudicotyledons</taxon>
        <taxon>Gunneridae</taxon>
        <taxon>Pentapetalae</taxon>
        <taxon>asterids</taxon>
        <taxon>Ericales</taxon>
        <taxon>Ericaceae</taxon>
        <taxon>Ericoideae</taxon>
        <taxon>Rhodoreae</taxon>
        <taxon>Rhododendron</taxon>
    </lineage>
</organism>
<keyword evidence="2" id="KW-1185">Reference proteome</keyword>
<dbReference type="Proteomes" id="UP001062846">
    <property type="component" value="Chromosome 1"/>
</dbReference>
<sequence length="144" mass="14826">MWTPAVDCGGPGGKVYGSGEEGVVRGGGGGGGGGGEETVKRGGGGRGEQTVERGGGGGGEETVEQPGGGGKETVGRSGGGGGEETVKRGGGGERLPWRCLAVERERFEIKRRRRRGTNVIPIFGFGRSIKEEEWSSLPKKDRVR</sequence>